<gene>
    <name evidence="1" type="ORF">MRB53_026887</name>
</gene>
<protein>
    <submittedName>
        <fullName evidence="1">Uncharacterized protein</fullName>
    </submittedName>
</protein>
<reference evidence="1 2" key="1">
    <citation type="journal article" date="2022" name="Hortic Res">
        <title>A haplotype resolved chromosomal level avocado genome allows analysis of novel avocado genes.</title>
        <authorList>
            <person name="Nath O."/>
            <person name="Fletcher S.J."/>
            <person name="Hayward A."/>
            <person name="Shaw L.M."/>
            <person name="Masouleh A.K."/>
            <person name="Furtado A."/>
            <person name="Henry R.J."/>
            <person name="Mitter N."/>
        </authorList>
    </citation>
    <scope>NUCLEOTIDE SEQUENCE [LARGE SCALE GENOMIC DNA]</scope>
    <source>
        <strain evidence="2">cv. Hass</strain>
    </source>
</reference>
<evidence type="ECO:0000313" key="2">
    <source>
        <dbReference type="Proteomes" id="UP001234297"/>
    </source>
</evidence>
<name>A0ACC2LJB8_PERAE</name>
<dbReference type="EMBL" id="CM056816">
    <property type="protein sequence ID" value="KAJ8633551.1"/>
    <property type="molecule type" value="Genomic_DNA"/>
</dbReference>
<accession>A0ACC2LJB8</accession>
<proteinExistence type="predicted"/>
<comment type="caution">
    <text evidence="1">The sequence shown here is derived from an EMBL/GenBank/DDBJ whole genome shotgun (WGS) entry which is preliminary data.</text>
</comment>
<evidence type="ECO:0000313" key="1">
    <source>
        <dbReference type="EMBL" id="KAJ8633551.1"/>
    </source>
</evidence>
<keyword evidence="2" id="KW-1185">Reference proteome</keyword>
<dbReference type="Proteomes" id="UP001234297">
    <property type="component" value="Chromosome 8"/>
</dbReference>
<sequence length="122" mass="13654">MFAMGDFFVLQPDLSKKMREGGENRGLPTNAAWVATRSPLVKTKSLQGSLLRSVARSDGDIRDEWLLCLAARSAREDEGERREATRTHQRCLGHCSVLLPNQTEKMRERIGERNVLSLSGAL</sequence>
<organism evidence="1 2">
    <name type="scientific">Persea americana</name>
    <name type="common">Avocado</name>
    <dbReference type="NCBI Taxonomy" id="3435"/>
    <lineage>
        <taxon>Eukaryota</taxon>
        <taxon>Viridiplantae</taxon>
        <taxon>Streptophyta</taxon>
        <taxon>Embryophyta</taxon>
        <taxon>Tracheophyta</taxon>
        <taxon>Spermatophyta</taxon>
        <taxon>Magnoliopsida</taxon>
        <taxon>Magnoliidae</taxon>
        <taxon>Laurales</taxon>
        <taxon>Lauraceae</taxon>
        <taxon>Persea</taxon>
    </lineage>
</organism>